<feature type="transmembrane region" description="Helical" evidence="5">
    <location>
        <begin position="317"/>
        <end position="342"/>
    </location>
</feature>
<feature type="transmembrane region" description="Helical" evidence="5">
    <location>
        <begin position="32"/>
        <end position="59"/>
    </location>
</feature>
<dbReference type="InterPro" id="IPR020846">
    <property type="entry name" value="MFS_dom"/>
</dbReference>
<dbReference type="InterPro" id="IPR036259">
    <property type="entry name" value="MFS_trans_sf"/>
</dbReference>
<feature type="transmembrane region" description="Helical" evidence="5">
    <location>
        <begin position="1049"/>
        <end position="1072"/>
    </location>
</feature>
<feature type="transmembrane region" description="Helical" evidence="5">
    <location>
        <begin position="150"/>
        <end position="167"/>
    </location>
</feature>
<feature type="transmembrane region" description="Helical" evidence="5">
    <location>
        <begin position="679"/>
        <end position="702"/>
    </location>
</feature>
<feature type="transmembrane region" description="Helical" evidence="5">
    <location>
        <begin position="475"/>
        <end position="494"/>
    </location>
</feature>
<dbReference type="PANTHER" id="PTHR24064">
    <property type="entry name" value="SOLUTE CARRIER FAMILY 22 MEMBER"/>
    <property type="match status" value="1"/>
</dbReference>
<dbReference type="WBParaSite" id="TMUE_3000013264.1">
    <property type="protein sequence ID" value="TMUE_3000013264.1"/>
    <property type="gene ID" value="WBGene00287274"/>
</dbReference>
<dbReference type="InterPro" id="IPR005829">
    <property type="entry name" value="Sugar_transporter_CS"/>
</dbReference>
<feature type="transmembrane region" description="Helical" evidence="5">
    <location>
        <begin position="382"/>
        <end position="403"/>
    </location>
</feature>
<feature type="domain" description="Major facilitator superfamily (MFS) profile" evidence="6">
    <location>
        <begin position="42"/>
        <end position="497"/>
    </location>
</feature>
<evidence type="ECO:0000256" key="5">
    <source>
        <dbReference type="SAM" id="Phobius"/>
    </source>
</evidence>
<comment type="subcellular location">
    <subcellularLocation>
        <location evidence="1">Membrane</location>
        <topology evidence="1">Multi-pass membrane protein</topology>
    </subcellularLocation>
</comment>
<dbReference type="PROSITE" id="PS50850">
    <property type="entry name" value="MFS"/>
    <property type="match status" value="2"/>
</dbReference>
<reference evidence="8" key="1">
    <citation type="submission" date="2019-12" db="UniProtKB">
        <authorList>
            <consortium name="WormBaseParasite"/>
        </authorList>
    </citation>
    <scope>IDENTIFICATION</scope>
</reference>
<dbReference type="InterPro" id="IPR011701">
    <property type="entry name" value="MFS"/>
</dbReference>
<dbReference type="InterPro" id="IPR005828">
    <property type="entry name" value="MFS_sugar_transport-like"/>
</dbReference>
<feature type="transmembrane region" description="Helical" evidence="5">
    <location>
        <begin position="789"/>
        <end position="807"/>
    </location>
</feature>
<dbReference type="Proteomes" id="UP000046395">
    <property type="component" value="Unassembled WGS sequence"/>
</dbReference>
<feature type="transmembrane region" description="Helical" evidence="5">
    <location>
        <begin position="206"/>
        <end position="228"/>
    </location>
</feature>
<feature type="transmembrane region" description="Helical" evidence="5">
    <location>
        <begin position="348"/>
        <end position="370"/>
    </location>
</feature>
<feature type="transmembrane region" description="Helical" evidence="5">
    <location>
        <begin position="759"/>
        <end position="777"/>
    </location>
</feature>
<sequence>MTEQENNNEKLKETLPLEHSERISDKTDLEELLFFGPYQIAVLIAYQLVTFTFAFNLLFMTFVGSEPLWQCGTINSSNSTNADRCDRFQNGQCLNITWSNESFNSIVSEWELVCSKRSIVYLIITLQMVGLLLGAPLMTQISDLRGRRRALLACLAGESVVGIGTGFSHTWHTFATCRFFVGFSTGALIPIISVYLVESVNRRNRMLFMSLGGVNMGFLLSAGIFFLFQHWRTLSIVANSAGIVALLIVGFACETPRWLLHHGKMEQARKSYRYILRLNRKLDKQLSDHEWEALLDKAKGQKCERRSFGHLFRTRRLFLNTAVLVLATFTLNVISTVLMFSMNNLAGSIYLNSIIYGIVLWASAVSSSLIDRLCRSVGRKHMIGSAFSVLWLCLLGMSISKWLESNIHILETVLVFVGTATTSPLWISLTLTTLESYPTSIRSIAVGLCSIFANIGGVVGPQLLMMAQKWKPLPWVAPAFVSFLLFVAYMIIIAETKGRPLPEEMQDRTVEFVVIIGKVDAGRQSDSDGNRSRNVFCRPSIRVLLDLSTEEKSMWTNCAIRVHKIMKRSSGSHIESALSKVVNQFVELCIFCFCGSSFKKNHNDVKLPLRDFEKSLARQRMDFAMCKTERSCSSPFLPESSDEESANDKLRITLPLKQLQRSTEQADLEDLLFFGPYQIAVLIAYQLVTFTFAFNLLFVTFVGSEPPWECMITNASSNSTNADRCDRFQNGQCLNITWSDESFNSIVSEWELICTNKSTVYLIITIQMVGLLLGAPLMTQISDLWGRKIALLATVAGETVFGIGTGFTHTWHAFAVCRFLVGFFGSGILPITGVYLIESVDKSNRMLFMSVGGVNFGFLLSAGIFFLFQHWRTLSIVANSAGIVALLIVGFACETPRWLLHHGKMEQARKSYRYILRLNRKLDKQLSDHEWEALLDKTKGQKCERRSFWHLFQNRRLSLNTVVLVFSMFTMNLICSMFLFSMNELAGSIYINSVIYGTVLSVGACFGSLIDRLFRSIGRKHMIGSLVSVFCVCLLGMSISKWIESSIHVVENILVFTGTAAAAPLWISMGLITMELYPTSMRSIAVGFTTAFANVGGVISPQLLIMAQKWKAIPWTRRKVTRCLKSSKVSATHVVLQRRSNSTEIYAHRDLFSFRSAQLFTVASCMF</sequence>
<keyword evidence="4 5" id="KW-0472">Membrane</keyword>
<feature type="domain" description="Major facilitator superfamily (MFS) profile" evidence="6">
    <location>
        <begin position="681"/>
        <end position="1167"/>
    </location>
</feature>
<feature type="transmembrane region" description="Helical" evidence="5">
    <location>
        <begin position="179"/>
        <end position="197"/>
    </location>
</feature>
<evidence type="ECO:0000256" key="1">
    <source>
        <dbReference type="ARBA" id="ARBA00004141"/>
    </source>
</evidence>
<keyword evidence="7" id="KW-1185">Reference proteome</keyword>
<feature type="transmembrane region" description="Helical" evidence="5">
    <location>
        <begin position="813"/>
        <end position="837"/>
    </location>
</feature>
<feature type="transmembrane region" description="Helical" evidence="5">
    <location>
        <begin position="988"/>
        <end position="1010"/>
    </location>
</feature>
<evidence type="ECO:0000256" key="2">
    <source>
        <dbReference type="ARBA" id="ARBA00022692"/>
    </source>
</evidence>
<keyword evidence="2 5" id="KW-0812">Transmembrane</keyword>
<protein>
    <submittedName>
        <fullName evidence="8">Major facilitator superfamily (MFS) profile domain-containing protein</fullName>
    </submittedName>
</protein>
<feature type="transmembrane region" description="Helical" evidence="5">
    <location>
        <begin position="409"/>
        <end position="431"/>
    </location>
</feature>
<feature type="transmembrane region" description="Helical" evidence="5">
    <location>
        <begin position="957"/>
        <end position="982"/>
    </location>
</feature>
<keyword evidence="3 5" id="KW-1133">Transmembrane helix</keyword>
<organism evidence="7 8">
    <name type="scientific">Trichuris muris</name>
    <name type="common">Mouse whipworm</name>
    <dbReference type="NCBI Taxonomy" id="70415"/>
    <lineage>
        <taxon>Eukaryota</taxon>
        <taxon>Metazoa</taxon>
        <taxon>Ecdysozoa</taxon>
        <taxon>Nematoda</taxon>
        <taxon>Enoplea</taxon>
        <taxon>Dorylaimia</taxon>
        <taxon>Trichinellida</taxon>
        <taxon>Trichuridae</taxon>
        <taxon>Trichuris</taxon>
    </lineage>
</organism>
<feature type="transmembrane region" description="Helical" evidence="5">
    <location>
        <begin position="234"/>
        <end position="260"/>
    </location>
</feature>
<dbReference type="GO" id="GO:0016020">
    <property type="term" value="C:membrane"/>
    <property type="evidence" value="ECO:0007669"/>
    <property type="project" value="UniProtKB-SubCell"/>
</dbReference>
<dbReference type="Pfam" id="PF00083">
    <property type="entry name" value="Sugar_tr"/>
    <property type="match status" value="1"/>
</dbReference>
<dbReference type="STRING" id="70415.A0A5S6R1T0"/>
<proteinExistence type="predicted"/>
<dbReference type="AlphaFoldDB" id="A0A5S6R1T0"/>
<evidence type="ECO:0000259" key="6">
    <source>
        <dbReference type="PROSITE" id="PS50850"/>
    </source>
</evidence>
<feature type="transmembrane region" description="Helical" evidence="5">
    <location>
        <begin position="1022"/>
        <end position="1043"/>
    </location>
</feature>
<dbReference type="Gene3D" id="1.20.1250.20">
    <property type="entry name" value="MFS general substrate transporter like domains"/>
    <property type="match status" value="2"/>
</dbReference>
<dbReference type="SUPFAM" id="SSF103473">
    <property type="entry name" value="MFS general substrate transporter"/>
    <property type="match status" value="2"/>
</dbReference>
<name>A0A5S6R1T0_TRIMR</name>
<evidence type="ECO:0000256" key="4">
    <source>
        <dbReference type="ARBA" id="ARBA00023136"/>
    </source>
</evidence>
<dbReference type="Pfam" id="PF07690">
    <property type="entry name" value="MFS_1"/>
    <property type="match status" value="1"/>
</dbReference>
<accession>A0A5S6R1T0</accession>
<feature type="transmembrane region" description="Helical" evidence="5">
    <location>
        <begin position="1084"/>
        <end position="1105"/>
    </location>
</feature>
<feature type="transmembrane region" description="Helical" evidence="5">
    <location>
        <begin position="874"/>
        <end position="900"/>
    </location>
</feature>
<feature type="transmembrane region" description="Helical" evidence="5">
    <location>
        <begin position="443"/>
        <end position="463"/>
    </location>
</feature>
<evidence type="ECO:0000256" key="3">
    <source>
        <dbReference type="ARBA" id="ARBA00022989"/>
    </source>
</evidence>
<dbReference type="GO" id="GO:0022857">
    <property type="term" value="F:transmembrane transporter activity"/>
    <property type="evidence" value="ECO:0007669"/>
    <property type="project" value="InterPro"/>
</dbReference>
<dbReference type="PROSITE" id="PS00217">
    <property type="entry name" value="SUGAR_TRANSPORT_2"/>
    <property type="match status" value="1"/>
</dbReference>
<evidence type="ECO:0000313" key="7">
    <source>
        <dbReference type="Proteomes" id="UP000046395"/>
    </source>
</evidence>
<feature type="transmembrane region" description="Helical" evidence="5">
    <location>
        <begin position="119"/>
        <end position="138"/>
    </location>
</feature>
<feature type="transmembrane region" description="Helical" evidence="5">
    <location>
        <begin position="846"/>
        <end position="868"/>
    </location>
</feature>
<evidence type="ECO:0000313" key="8">
    <source>
        <dbReference type="WBParaSite" id="TMUE_3000013264.1"/>
    </source>
</evidence>